<evidence type="ECO:0000313" key="4">
    <source>
        <dbReference type="Proteomes" id="UP000663846"/>
    </source>
</evidence>
<comment type="caution">
    <text evidence="3">The sequence shown here is derived from an EMBL/GenBank/DDBJ whole genome shotgun (WGS) entry which is preliminary data.</text>
</comment>
<name>A0A8H2ZYY3_9AGAM</name>
<feature type="compositionally biased region" description="Low complexity" evidence="1">
    <location>
        <begin position="938"/>
        <end position="947"/>
    </location>
</feature>
<feature type="compositionally biased region" description="Polar residues" evidence="1">
    <location>
        <begin position="1219"/>
        <end position="1248"/>
    </location>
</feature>
<feature type="compositionally biased region" description="Polar residues" evidence="1">
    <location>
        <begin position="991"/>
        <end position="1000"/>
    </location>
</feature>
<feature type="domain" description="Rab-GAP TBC" evidence="2">
    <location>
        <begin position="87"/>
        <end position="525"/>
    </location>
</feature>
<feature type="compositionally biased region" description="Low complexity" evidence="1">
    <location>
        <begin position="770"/>
        <end position="799"/>
    </location>
</feature>
<feature type="region of interest" description="Disordered" evidence="1">
    <location>
        <begin position="237"/>
        <end position="317"/>
    </location>
</feature>
<dbReference type="InterPro" id="IPR035969">
    <property type="entry name" value="Rab-GAP_TBC_sf"/>
</dbReference>
<dbReference type="SUPFAM" id="SSF47923">
    <property type="entry name" value="Ypt/Rab-GAP domain of gyp1p"/>
    <property type="match status" value="2"/>
</dbReference>
<feature type="compositionally biased region" description="Polar residues" evidence="1">
    <location>
        <begin position="1274"/>
        <end position="1283"/>
    </location>
</feature>
<proteinExistence type="predicted"/>
<feature type="compositionally biased region" description="Basic and acidic residues" evidence="1">
    <location>
        <begin position="1104"/>
        <end position="1121"/>
    </location>
</feature>
<gene>
    <name evidence="3" type="ORF">RDB_LOCUS579</name>
</gene>
<dbReference type="Gene3D" id="1.10.472.80">
    <property type="entry name" value="Ypt/Rab-GAP domain of gyp1p, domain 3"/>
    <property type="match status" value="1"/>
</dbReference>
<evidence type="ECO:0000259" key="2">
    <source>
        <dbReference type="PROSITE" id="PS50086"/>
    </source>
</evidence>
<feature type="region of interest" description="Disordered" evidence="1">
    <location>
        <begin position="738"/>
        <end position="1033"/>
    </location>
</feature>
<dbReference type="PANTHER" id="PTHR22957:SF27">
    <property type="entry name" value="TBC1 DOMAIN FAMILY MEMBER 13"/>
    <property type="match status" value="1"/>
</dbReference>
<feature type="compositionally biased region" description="Polar residues" evidence="1">
    <location>
        <begin position="1073"/>
        <end position="1090"/>
    </location>
</feature>
<protein>
    <recommendedName>
        <fullName evidence="2">Rab-GAP TBC domain-containing protein</fullName>
    </recommendedName>
</protein>
<dbReference type="GO" id="GO:0005096">
    <property type="term" value="F:GTPase activator activity"/>
    <property type="evidence" value="ECO:0007669"/>
    <property type="project" value="TreeGrafter"/>
</dbReference>
<dbReference type="PANTHER" id="PTHR22957">
    <property type="entry name" value="TBC1 DOMAIN FAMILY MEMBER GTPASE-ACTIVATING PROTEIN"/>
    <property type="match status" value="1"/>
</dbReference>
<reference evidence="3" key="1">
    <citation type="submission" date="2021-01" db="EMBL/GenBank/DDBJ databases">
        <authorList>
            <person name="Kaushik A."/>
        </authorList>
    </citation>
    <scope>NUCLEOTIDE SEQUENCE</scope>
    <source>
        <strain evidence="3">AG1-1C</strain>
    </source>
</reference>
<dbReference type="SMART" id="SM00164">
    <property type="entry name" value="TBC"/>
    <property type="match status" value="1"/>
</dbReference>
<feature type="compositionally biased region" description="Low complexity" evidence="1">
    <location>
        <begin position="742"/>
        <end position="751"/>
    </location>
</feature>
<feature type="region of interest" description="Disordered" evidence="1">
    <location>
        <begin position="170"/>
        <end position="194"/>
    </location>
</feature>
<feature type="region of interest" description="Disordered" evidence="1">
    <location>
        <begin position="397"/>
        <end position="419"/>
    </location>
</feature>
<feature type="compositionally biased region" description="Low complexity" evidence="1">
    <location>
        <begin position="284"/>
        <end position="297"/>
    </location>
</feature>
<dbReference type="Proteomes" id="UP000663846">
    <property type="component" value="Unassembled WGS sequence"/>
</dbReference>
<feature type="compositionally biased region" description="Basic and acidic residues" evidence="1">
    <location>
        <begin position="1061"/>
        <end position="1072"/>
    </location>
</feature>
<evidence type="ECO:0000256" key="1">
    <source>
        <dbReference type="SAM" id="MobiDB-lite"/>
    </source>
</evidence>
<dbReference type="GO" id="GO:0006886">
    <property type="term" value="P:intracellular protein transport"/>
    <property type="evidence" value="ECO:0007669"/>
    <property type="project" value="TreeGrafter"/>
</dbReference>
<evidence type="ECO:0000313" key="3">
    <source>
        <dbReference type="EMBL" id="CAE6336223.1"/>
    </source>
</evidence>
<organism evidence="3 4">
    <name type="scientific">Rhizoctonia solani</name>
    <dbReference type="NCBI Taxonomy" id="456999"/>
    <lineage>
        <taxon>Eukaryota</taxon>
        <taxon>Fungi</taxon>
        <taxon>Dikarya</taxon>
        <taxon>Basidiomycota</taxon>
        <taxon>Agaricomycotina</taxon>
        <taxon>Agaricomycetes</taxon>
        <taxon>Cantharellales</taxon>
        <taxon>Ceratobasidiaceae</taxon>
        <taxon>Rhizoctonia</taxon>
    </lineage>
</organism>
<feature type="compositionally biased region" description="Low complexity" evidence="1">
    <location>
        <begin position="966"/>
        <end position="982"/>
    </location>
</feature>
<dbReference type="EMBL" id="CAJMWS010000008">
    <property type="protein sequence ID" value="CAE6336223.1"/>
    <property type="molecule type" value="Genomic_DNA"/>
</dbReference>
<feature type="region of interest" description="Disordered" evidence="1">
    <location>
        <begin position="1047"/>
        <end position="1351"/>
    </location>
</feature>
<sequence>MLEVSSGSSFTDAYVSEMRSKLSAQIGHFACLSQLQRQQPAVMAAEMEQMNYQSRMHAFEEILDSSSALRVVDILQLRALSLQGIPEHPVWMRSRIWRLLLGALPPEKDKWEESASKSRMRYYDVAAQLLAPIQTAPPPEYPLNARDKLLDTISKDVDRTQPRIPFFRQPVDPLQTWPKPTLTKSTSDTKPETAKSDVANALFDRLAIVQRVVRFGNSAPPPAPRTPEIRVMEVAPPSTNEEHNDETHSSNADENTPNTNSKETDTNTDSSEDSDDKPLAFKAGGRSSLGLNLNGLSPHVSPRPPTLQLNGHSEPDDDQLDVKTHAHILLRILYVYSLLHPHHPYTQGLNELIAPLYYAVFEGRSAGLRSYGFGVRHEEMIGEAAIRAAGEVVAQVDGETPTTSTEVAKSALPEDEEDDPTQHIEADTFWLFVELMGELGSVVGDPGDWSLPPVVSGSGEGVRGVMTRLSDRLRWADARLWEDMVKKSLDPKLPYFSYRWIACLLAQDLPLTALLPTWDTLFAQDPSTPETNPKIEFLINICVALLLGVRDKLVRAGNKRGGVGLWGEEEEEEDDVPLSMIQPQPLSPNTLPMNEAFVQGMLLLQRYPLESVGLEWVINKAFELGAKRAAGFGIIEQNNVNGAGWGAGAWDVAAAMRSRVAGWRSVSGGSAPAPEPEGAASTTPVPEVLVSPPGAPSLASVGGKIRQYTETFKQSDAAASLSKASTNWSLAVMSAWNRSGGAQEPQQQPEEAPSPPPKESNRGHGRSGSWAGWGAMAMAAAKQRAAAITKARAADVPESVAEEPSEEQPTHIRTDSIQWEPQDRERQPGDRSQSLSPTALAKVMATTQPFVPQPRAATYSHPSVPMPRSAQDPPSDYEPPPRPAVFKNPRDSWLPPPSRLDAPGPQEDDPNPVPVPSPSHRFTMTLPGWSAMPPPASPSHSSTAKKATGPKPLLLGKTRQTTTNTSRFSRMSRQSSISSSTGSHREWELMTSLSPRSDSGSMIGRPDSGSYAGRSRRSMGTASMPASAAGSLAPSEDEAVVVGLGLRNASSDQGSPPLIIPHERPTSRELKRTSSPLSLSIGTGSDSPKSWQLADGPVTAEPVPVRKWELTDGPVDAKTKAETLPAQLDPGTISHSKVNRYELTDGPAPSKTLSLGMASVMHESPAESPLAPPAPRKWELSDNPVPRIEPQAPALTADSDAADSPVLAPGETRKAWPKRSSSNRPANLNIRTKSRPLSTATITPSADSLRTPLAEKDLVTPTSATSLPYVGSPSPGTTETPLPQTEERTPRRKKQTQADRKSKAGKGAAHTPEVMSEEDGVKADAEDGEDFDEFLSSYETETDDPPAGQAR</sequence>
<dbReference type="InterPro" id="IPR000195">
    <property type="entry name" value="Rab-GAP-TBC_dom"/>
</dbReference>
<feature type="region of interest" description="Disordered" evidence="1">
    <location>
        <begin position="664"/>
        <end position="686"/>
    </location>
</feature>
<dbReference type="PROSITE" id="PS50086">
    <property type="entry name" value="TBC_RABGAP"/>
    <property type="match status" value="1"/>
</dbReference>
<dbReference type="Pfam" id="PF00566">
    <property type="entry name" value="RabGAP-TBC"/>
    <property type="match status" value="1"/>
</dbReference>
<feature type="compositionally biased region" description="Low complexity" evidence="1">
    <location>
        <begin position="667"/>
        <end position="684"/>
    </location>
</feature>
<dbReference type="Gene3D" id="1.10.8.270">
    <property type="entry name" value="putative rabgap domain of human tbc1 domain family member 14 like domains"/>
    <property type="match status" value="1"/>
</dbReference>
<accession>A0A8H2ZYY3</accession>